<dbReference type="RefSeq" id="WP_045027105.1">
    <property type="nucleotide sequence ID" value="NZ_JRHC01000001.1"/>
</dbReference>
<dbReference type="AlphaFoldDB" id="A0A0D8JEE4"/>
<comment type="similarity">
    <text evidence="1">Belongs to the UPF0597 family.</text>
</comment>
<dbReference type="EMBL" id="JRHC01000001">
    <property type="protein sequence ID" value="KJF45179.1"/>
    <property type="molecule type" value="Genomic_DNA"/>
</dbReference>
<name>A0A0D8JEE4_9BACT</name>
<dbReference type="InterPro" id="IPR005130">
    <property type="entry name" value="Ser_deHydtase-like_asu"/>
</dbReference>
<evidence type="ECO:0000256" key="1">
    <source>
        <dbReference type="HAMAP-Rule" id="MF_01845"/>
    </source>
</evidence>
<dbReference type="STRING" id="1544798.LH29_07215"/>
<evidence type="ECO:0000259" key="2">
    <source>
        <dbReference type="Pfam" id="PF03313"/>
    </source>
</evidence>
<dbReference type="OrthoDB" id="41906at2"/>
<dbReference type="PATRIC" id="fig|1544798.3.peg.1449"/>
<protein>
    <recommendedName>
        <fullName evidence="1">UPF0597 protein LH29_07215</fullName>
    </recommendedName>
</protein>
<dbReference type="GO" id="GO:0080146">
    <property type="term" value="F:L-cysteine desulfhydrase activity"/>
    <property type="evidence" value="ECO:0007669"/>
    <property type="project" value="TreeGrafter"/>
</dbReference>
<comment type="caution">
    <text evidence="3">The sequence shown here is derived from an EMBL/GenBank/DDBJ whole genome shotgun (WGS) entry which is preliminary data.</text>
</comment>
<dbReference type="GO" id="GO:0019450">
    <property type="term" value="P:L-cysteine catabolic process to pyruvate"/>
    <property type="evidence" value="ECO:0007669"/>
    <property type="project" value="TreeGrafter"/>
</dbReference>
<dbReference type="InterPro" id="IPR021144">
    <property type="entry name" value="UPF0597"/>
</dbReference>
<dbReference type="PIRSF" id="PIRSF006054">
    <property type="entry name" value="UCP006054"/>
    <property type="match status" value="1"/>
</dbReference>
<reference evidence="3 4" key="1">
    <citation type="submission" date="2014-09" db="EMBL/GenBank/DDBJ databases">
        <title>Draft Genome Sequence of Draconibacterium sp. JN14CK-3.</title>
        <authorList>
            <person name="Dong C."/>
            <person name="Lai Q."/>
            <person name="Shao Z."/>
        </authorList>
    </citation>
    <scope>NUCLEOTIDE SEQUENCE [LARGE SCALE GENOMIC DNA]</scope>
    <source>
        <strain evidence="3 4">JN14CK-3</strain>
    </source>
</reference>
<sequence>MLQTKYSELLDLLHKEVVPAIGCTEPIAVALAVSKAKEHIDEKVIRCEVYLSSNIIKNSMGVGIPGTGMIGLPIAIALGIVVGKSEYGLEVLKDLNPVKLEEAKQFVDSKQIFVHLKEDAPDKLYIEACCFGENTKSKAIICGTHTNIAYVKANDTVLLDELFDNNEQQTDVNQVELNFNKIYDFATTTPLEDLEFIQQAAVLNKLAADESSSGLFGHSVARVIQSKSYINIMGDSVYNKLVAVTAAACDVRMAGAMVPVMSNSGSGNQGITATLPVVVFAEEMNKTRYQLIRALTLSHLMVIYIKRGLGRLSGLCGVTVAGIGAACGITYLMGGTREQVAFSIKNMIGNIAGVICDGAKPSCALKVSNAASSATFSAMMAMDNKVVSSLEGIADEDVDKTINNLNAIGSEGMTETDKMVLKIMLNKKSV</sequence>
<dbReference type="PANTHER" id="PTHR30501">
    <property type="entry name" value="UPF0597 PROTEIN YHAM"/>
    <property type="match status" value="1"/>
</dbReference>
<dbReference type="Pfam" id="PF03313">
    <property type="entry name" value="SDH_alpha"/>
    <property type="match status" value="1"/>
</dbReference>
<evidence type="ECO:0000313" key="4">
    <source>
        <dbReference type="Proteomes" id="UP000032544"/>
    </source>
</evidence>
<organism evidence="3 4">
    <name type="scientific">Draconibacterium sediminis</name>
    <dbReference type="NCBI Taxonomy" id="1544798"/>
    <lineage>
        <taxon>Bacteria</taxon>
        <taxon>Pseudomonadati</taxon>
        <taxon>Bacteroidota</taxon>
        <taxon>Bacteroidia</taxon>
        <taxon>Marinilabiliales</taxon>
        <taxon>Prolixibacteraceae</taxon>
        <taxon>Draconibacterium</taxon>
    </lineage>
</organism>
<accession>A0A0D8JEE4</accession>
<dbReference type="PANTHER" id="PTHR30501:SF2">
    <property type="entry name" value="UPF0597 PROTEIN YHAM"/>
    <property type="match status" value="1"/>
</dbReference>
<keyword evidence="4" id="KW-1185">Reference proteome</keyword>
<evidence type="ECO:0000313" key="3">
    <source>
        <dbReference type="EMBL" id="KJF45179.1"/>
    </source>
</evidence>
<gene>
    <name evidence="3" type="ORF">LH29_07215</name>
</gene>
<dbReference type="HAMAP" id="MF_01845">
    <property type="entry name" value="UPF0597"/>
    <property type="match status" value="1"/>
</dbReference>
<feature type="domain" description="Serine dehydratase-like alpha subunit" evidence="2">
    <location>
        <begin position="88"/>
        <end position="422"/>
    </location>
</feature>
<proteinExistence type="inferred from homology"/>
<dbReference type="Proteomes" id="UP000032544">
    <property type="component" value="Unassembled WGS sequence"/>
</dbReference>